<evidence type="ECO:0000313" key="3">
    <source>
        <dbReference type="Proteomes" id="UP000253772"/>
    </source>
</evidence>
<sequence>MHRFRWAGLLLALLCGIAHASMGLTELPASGDDGPVTVYYPSNDASHPVKRGRFLLDVAVEGHPVAGNGRLIVISHGSGGAPWVHADLARNLVDAGYIVAMPLHKADNYLDSSDPGPDSWTIRPAEVSRAIDTMGRDARFASMLRLDKVGMFGISAGGHTALSLAGGRWSPARFMQHCDAHIAEDFQTCVGLITRLTGGPLDGVKEWLALRVIHHRFDDDTPRATSDPRIAAVVAGVPAAADFDMDSLARPAVPLGLVTAEQDRWLIPRFHADRVLAVCQTCEHVADMPTGGHGALLSPHPPGLTGLLGDLLNDPPDFDRAEVAEVHRKIVAFFGRHLLP</sequence>
<evidence type="ECO:0000256" key="1">
    <source>
        <dbReference type="SAM" id="SignalP"/>
    </source>
</evidence>
<dbReference type="Proteomes" id="UP000253772">
    <property type="component" value="Chromosome c1"/>
</dbReference>
<organism evidence="2 3">
    <name type="scientific">Cupriavidus metallidurans</name>
    <dbReference type="NCBI Taxonomy" id="119219"/>
    <lineage>
        <taxon>Bacteria</taxon>
        <taxon>Pseudomonadati</taxon>
        <taxon>Pseudomonadota</taxon>
        <taxon>Betaproteobacteria</taxon>
        <taxon>Burkholderiales</taxon>
        <taxon>Burkholderiaceae</taxon>
        <taxon>Cupriavidus</taxon>
    </lineage>
</organism>
<dbReference type="Gene3D" id="3.40.50.1820">
    <property type="entry name" value="alpha/beta hydrolase"/>
    <property type="match status" value="1"/>
</dbReference>
<dbReference type="GO" id="GO:0016787">
    <property type="term" value="F:hydrolase activity"/>
    <property type="evidence" value="ECO:0007669"/>
    <property type="project" value="UniProtKB-KW"/>
</dbReference>
<dbReference type="RefSeq" id="WP_024570270.1">
    <property type="nucleotide sequence ID" value="NZ_CP037900.1"/>
</dbReference>
<dbReference type="SUPFAM" id="SSF53474">
    <property type="entry name" value="alpha/beta-Hydrolases"/>
    <property type="match status" value="1"/>
</dbReference>
<name>A0A482IQ78_9BURK</name>
<protein>
    <submittedName>
        <fullName evidence="2">Dienelactone hydrolase</fullName>
    </submittedName>
</protein>
<dbReference type="InterPro" id="IPR016986">
    <property type="entry name" value="UCP031982_abhydr"/>
</dbReference>
<reference evidence="2 3" key="1">
    <citation type="submission" date="2019-03" db="EMBL/GenBank/DDBJ databases">
        <title>Comparative insights into the high quality Complete genome sequence of highly metal resistant Cupriavidus metallidurans strain BS1 isolated from a gold-copper mine.</title>
        <authorList>
            <person name="Mazhar H.S."/>
            <person name="Rensing C."/>
        </authorList>
    </citation>
    <scope>NUCLEOTIDE SEQUENCE [LARGE SCALE GENOMIC DNA]</scope>
    <source>
        <strain evidence="2 3">BS1</strain>
    </source>
</reference>
<proteinExistence type="predicted"/>
<dbReference type="EMBL" id="CP037900">
    <property type="protein sequence ID" value="QBP09737.1"/>
    <property type="molecule type" value="Genomic_DNA"/>
</dbReference>
<dbReference type="InterPro" id="IPR029058">
    <property type="entry name" value="AB_hydrolase_fold"/>
</dbReference>
<feature type="chain" id="PRO_5019798395" evidence="1">
    <location>
        <begin position="21"/>
        <end position="340"/>
    </location>
</feature>
<dbReference type="AlphaFoldDB" id="A0A482IQ78"/>
<accession>A0A482IQ78</accession>
<dbReference type="PIRSF" id="PIRSF031982">
    <property type="entry name" value="UCP031982_abhydr"/>
    <property type="match status" value="1"/>
</dbReference>
<dbReference type="OrthoDB" id="192696at2"/>
<gene>
    <name evidence="2" type="ORF">DDF84_008180</name>
</gene>
<feature type="signal peptide" evidence="1">
    <location>
        <begin position="1"/>
        <end position="20"/>
    </location>
</feature>
<keyword evidence="1" id="KW-0732">Signal</keyword>
<evidence type="ECO:0000313" key="2">
    <source>
        <dbReference type="EMBL" id="QBP09737.1"/>
    </source>
</evidence>
<keyword evidence="2" id="KW-0378">Hydrolase</keyword>